<dbReference type="OrthoDB" id="327696at2"/>
<dbReference type="InterPro" id="IPR039422">
    <property type="entry name" value="MarR/SlyA-like"/>
</dbReference>
<dbReference type="GO" id="GO:0006950">
    <property type="term" value="P:response to stress"/>
    <property type="evidence" value="ECO:0007669"/>
    <property type="project" value="TreeGrafter"/>
</dbReference>
<dbReference type="Pfam" id="PF01047">
    <property type="entry name" value="MarR"/>
    <property type="match status" value="1"/>
</dbReference>
<protein>
    <submittedName>
        <fullName evidence="1">MarR family transcriptional regulator</fullName>
    </submittedName>
</protein>
<dbReference type="SUPFAM" id="SSF46785">
    <property type="entry name" value="Winged helix' DNA-binding domain"/>
    <property type="match status" value="1"/>
</dbReference>
<dbReference type="Proteomes" id="UP000287394">
    <property type="component" value="Chromosome"/>
</dbReference>
<dbReference type="RefSeq" id="WP_119321755.1">
    <property type="nucleotide sequence ID" value="NZ_AP025739.1"/>
</dbReference>
<organism evidence="1 2">
    <name type="scientific">Capsulimonas corticalis</name>
    <dbReference type="NCBI Taxonomy" id="2219043"/>
    <lineage>
        <taxon>Bacteria</taxon>
        <taxon>Bacillati</taxon>
        <taxon>Armatimonadota</taxon>
        <taxon>Armatimonadia</taxon>
        <taxon>Capsulimonadales</taxon>
        <taxon>Capsulimonadaceae</taxon>
        <taxon>Capsulimonas</taxon>
    </lineage>
</organism>
<accession>A0A402CWQ6</accession>
<sequence>MSAPLNPSHDPLSDQARQLEDLLPRLNRRLFEIPPGDPTGDLPLAQLRVCAFLLSGPSGMTALAEELEISVSAATQLADRLERAGLIQRISDPIDRRIRHISLTEHGVEVMETRRRRRVSRVREALAQLDLPDRAAALSALTTLLDATRRLPTAKALHEDSENGGKRV</sequence>
<proteinExistence type="predicted"/>
<reference evidence="1 2" key="1">
    <citation type="journal article" date="2019" name="Int. J. Syst. Evol. Microbiol.">
        <title>Capsulimonas corticalis gen. nov., sp. nov., an aerobic capsulated bacterium, of a novel bacterial order, Capsulimonadales ord. nov., of the class Armatimonadia of the phylum Armatimonadetes.</title>
        <authorList>
            <person name="Li J."/>
            <person name="Kudo C."/>
            <person name="Tonouchi A."/>
        </authorList>
    </citation>
    <scope>NUCLEOTIDE SEQUENCE [LARGE SCALE GENOMIC DNA]</scope>
    <source>
        <strain evidence="1 2">AX-7</strain>
    </source>
</reference>
<dbReference type="PANTHER" id="PTHR33164">
    <property type="entry name" value="TRANSCRIPTIONAL REGULATOR, MARR FAMILY"/>
    <property type="match status" value="1"/>
</dbReference>
<dbReference type="InterPro" id="IPR000835">
    <property type="entry name" value="HTH_MarR-typ"/>
</dbReference>
<dbReference type="PANTHER" id="PTHR33164:SF43">
    <property type="entry name" value="HTH-TYPE TRANSCRIPTIONAL REPRESSOR YETL"/>
    <property type="match status" value="1"/>
</dbReference>
<dbReference type="PRINTS" id="PR00598">
    <property type="entry name" value="HTHMARR"/>
</dbReference>
<dbReference type="KEGG" id="ccot:CCAX7_62650"/>
<keyword evidence="2" id="KW-1185">Reference proteome</keyword>
<dbReference type="InterPro" id="IPR036388">
    <property type="entry name" value="WH-like_DNA-bd_sf"/>
</dbReference>
<dbReference type="PROSITE" id="PS50995">
    <property type="entry name" value="HTH_MARR_2"/>
    <property type="match status" value="1"/>
</dbReference>
<dbReference type="EMBL" id="AP025739">
    <property type="protein sequence ID" value="BDI34214.1"/>
    <property type="molecule type" value="Genomic_DNA"/>
</dbReference>
<dbReference type="SMART" id="SM00347">
    <property type="entry name" value="HTH_MARR"/>
    <property type="match status" value="1"/>
</dbReference>
<gene>
    <name evidence="1" type="ORF">CCAX7_62650</name>
</gene>
<evidence type="ECO:0000313" key="1">
    <source>
        <dbReference type="EMBL" id="BDI34214.1"/>
    </source>
</evidence>
<dbReference type="AlphaFoldDB" id="A0A402CWQ6"/>
<name>A0A402CWQ6_9BACT</name>
<evidence type="ECO:0000313" key="2">
    <source>
        <dbReference type="Proteomes" id="UP000287394"/>
    </source>
</evidence>
<dbReference type="InterPro" id="IPR036390">
    <property type="entry name" value="WH_DNA-bd_sf"/>
</dbReference>
<dbReference type="GO" id="GO:0003700">
    <property type="term" value="F:DNA-binding transcription factor activity"/>
    <property type="evidence" value="ECO:0007669"/>
    <property type="project" value="InterPro"/>
</dbReference>
<dbReference type="Gene3D" id="1.10.10.10">
    <property type="entry name" value="Winged helix-like DNA-binding domain superfamily/Winged helix DNA-binding domain"/>
    <property type="match status" value="1"/>
</dbReference>